<reference evidence="2" key="1">
    <citation type="submission" date="2015-07" db="EMBL/GenBank/DDBJ databases">
        <title>Adaptation to a free-living lifestyle via gene acquisitions in the diplomonad Trepomonas sp. PC1.</title>
        <authorList>
            <person name="Xu F."/>
            <person name="Jerlstrom-Hultqvist J."/>
            <person name="Kolisko M."/>
            <person name="Simpson A.G.B."/>
            <person name="Roger A.J."/>
            <person name="Svard S.G."/>
            <person name="Andersson J.O."/>
        </authorList>
    </citation>
    <scope>NUCLEOTIDE SEQUENCE</scope>
    <source>
        <strain evidence="2">PC1</strain>
    </source>
</reference>
<evidence type="ECO:0000313" key="2">
    <source>
        <dbReference type="EMBL" id="JAP96522.1"/>
    </source>
</evidence>
<dbReference type="PROSITE" id="PS00108">
    <property type="entry name" value="PROTEIN_KINASE_ST"/>
    <property type="match status" value="1"/>
</dbReference>
<keyword evidence="2" id="KW-0418">Kinase</keyword>
<dbReference type="InterPro" id="IPR008271">
    <property type="entry name" value="Ser/Thr_kinase_AS"/>
</dbReference>
<dbReference type="Pfam" id="PF00069">
    <property type="entry name" value="Pkinase"/>
    <property type="match status" value="1"/>
</dbReference>
<dbReference type="EMBL" id="GDID01000084">
    <property type="protein sequence ID" value="JAP96522.1"/>
    <property type="molecule type" value="Transcribed_RNA"/>
</dbReference>
<gene>
    <name evidence="2" type="ORF">TPC1_10116</name>
</gene>
<dbReference type="GO" id="GO:0005524">
    <property type="term" value="F:ATP binding"/>
    <property type="evidence" value="ECO:0007669"/>
    <property type="project" value="InterPro"/>
</dbReference>
<feature type="domain" description="Protein kinase" evidence="1">
    <location>
        <begin position="1"/>
        <end position="308"/>
    </location>
</feature>
<dbReference type="GO" id="GO:0005634">
    <property type="term" value="C:nucleus"/>
    <property type="evidence" value="ECO:0007669"/>
    <property type="project" value="TreeGrafter"/>
</dbReference>
<dbReference type="SUPFAM" id="SSF56112">
    <property type="entry name" value="Protein kinase-like (PK-like)"/>
    <property type="match status" value="1"/>
</dbReference>
<protein>
    <submittedName>
        <fullName evidence="2">Kinase, CAMK CAMKL</fullName>
    </submittedName>
</protein>
<feature type="non-terminal residue" evidence="2">
    <location>
        <position position="1"/>
    </location>
</feature>
<dbReference type="SMART" id="SM00220">
    <property type="entry name" value="S_TKc"/>
    <property type="match status" value="1"/>
</dbReference>
<dbReference type="InterPro" id="IPR011009">
    <property type="entry name" value="Kinase-like_dom_sf"/>
</dbReference>
<dbReference type="PANTHER" id="PTHR44167:SF24">
    <property type="entry name" value="SERINE_THREONINE-PROTEIN KINASE CHK2"/>
    <property type="match status" value="1"/>
</dbReference>
<name>A0A146KIN4_9EUKA</name>
<dbReference type="GO" id="GO:0004674">
    <property type="term" value="F:protein serine/threonine kinase activity"/>
    <property type="evidence" value="ECO:0007669"/>
    <property type="project" value="TreeGrafter"/>
</dbReference>
<dbReference type="GO" id="GO:0044773">
    <property type="term" value="P:mitotic DNA damage checkpoint signaling"/>
    <property type="evidence" value="ECO:0007669"/>
    <property type="project" value="TreeGrafter"/>
</dbReference>
<dbReference type="AlphaFoldDB" id="A0A146KIN4"/>
<organism evidence="2">
    <name type="scientific">Trepomonas sp. PC1</name>
    <dbReference type="NCBI Taxonomy" id="1076344"/>
    <lineage>
        <taxon>Eukaryota</taxon>
        <taxon>Metamonada</taxon>
        <taxon>Diplomonadida</taxon>
        <taxon>Hexamitidae</taxon>
        <taxon>Hexamitinae</taxon>
        <taxon>Trepomonas</taxon>
    </lineage>
</organism>
<dbReference type="GO" id="GO:0005737">
    <property type="term" value="C:cytoplasm"/>
    <property type="evidence" value="ECO:0007669"/>
    <property type="project" value="TreeGrafter"/>
</dbReference>
<dbReference type="Gene3D" id="1.10.510.10">
    <property type="entry name" value="Transferase(Phosphotransferase) domain 1"/>
    <property type="match status" value="1"/>
</dbReference>
<evidence type="ECO:0000259" key="1">
    <source>
        <dbReference type="PROSITE" id="PS50011"/>
    </source>
</evidence>
<dbReference type="PANTHER" id="PTHR44167">
    <property type="entry name" value="OVARIAN-SPECIFIC SERINE/THREONINE-PROTEIN KINASE LOK-RELATED"/>
    <property type="match status" value="1"/>
</dbReference>
<proteinExistence type="predicted"/>
<keyword evidence="2" id="KW-0808">Transferase</keyword>
<sequence length="448" mass="52477">QKLNQQVIKTKTTKIKAYSVLDSIEGGNQCTNLKVQKNGCMYFMQLSEHITQMEYRMEIMQKLKNVPNVIQPIEFFILHKEELEWLNGQSIAVIVYDFYEWQSLSQKALTTAYSNDQILISVLNLFKKLTHTVQIMNSLGIYHFDIKPDNILTNGSDFLLIDFGSAHILDNNNETTNLIIPNFTPLFSSIRFDTVDSLLYFKKHDVYSLGCILYNLLTNDMLPRPMVTGSEQFQFVFEKYGIVADLIVGMTNREYLMRYDFQLCQFHPVICTSVSLKQFHQMVVSQFRRPFIKRTSSCLQLEVKQDYLNDDQCSFFQSNKQLTQHDKYHADCLVKFNQLLLPQKRKIMQRYLNLPQFLLPFQEEYNIMKIKKREAIKNDFSWSIMPNPRSILDLDKNVLSVSNSIEVWRDCKLNGTHQPPLLADFSMMQTDLFDCINGFTQDVELSFE</sequence>
<accession>A0A146KIN4</accession>
<dbReference type="PROSITE" id="PS50011">
    <property type="entry name" value="PROTEIN_KINASE_DOM"/>
    <property type="match status" value="1"/>
</dbReference>
<dbReference type="InterPro" id="IPR000719">
    <property type="entry name" value="Prot_kinase_dom"/>
</dbReference>